<gene>
    <name evidence="2" type="ORF">CEW87_06085</name>
</gene>
<dbReference type="PROSITE" id="PS50035">
    <property type="entry name" value="PLD"/>
    <property type="match status" value="2"/>
</dbReference>
<dbReference type="Pfam" id="PF13091">
    <property type="entry name" value="PLDc_2"/>
    <property type="match status" value="2"/>
</dbReference>
<dbReference type="Proteomes" id="UP000244902">
    <property type="component" value="Chromosome"/>
</dbReference>
<dbReference type="GO" id="GO:0032049">
    <property type="term" value="P:cardiolipin biosynthetic process"/>
    <property type="evidence" value="ECO:0007669"/>
    <property type="project" value="UniProtKB-ARBA"/>
</dbReference>
<dbReference type="InterPro" id="IPR001736">
    <property type="entry name" value="PLipase_D/transphosphatidylase"/>
</dbReference>
<evidence type="ECO:0000313" key="3">
    <source>
        <dbReference type="Proteomes" id="UP000244902"/>
    </source>
</evidence>
<dbReference type="EMBL" id="CP022188">
    <property type="protein sequence ID" value="AWI78969.1"/>
    <property type="molecule type" value="Genomic_DNA"/>
</dbReference>
<organism evidence="2 3">
    <name type="scientific">Parazoarcus communis</name>
    <dbReference type="NCBI Taxonomy" id="41977"/>
    <lineage>
        <taxon>Bacteria</taxon>
        <taxon>Pseudomonadati</taxon>
        <taxon>Pseudomonadota</taxon>
        <taxon>Betaproteobacteria</taxon>
        <taxon>Rhodocyclales</taxon>
        <taxon>Zoogloeaceae</taxon>
        <taxon>Parazoarcus</taxon>
    </lineage>
</organism>
<dbReference type="Gene3D" id="3.30.870.10">
    <property type="entry name" value="Endonuclease Chain A"/>
    <property type="match status" value="3"/>
</dbReference>
<dbReference type="AlphaFoldDB" id="A0A2U8GZ25"/>
<dbReference type="InterPro" id="IPR025202">
    <property type="entry name" value="PLD-like_dom"/>
</dbReference>
<dbReference type="OrthoDB" id="9814092at2"/>
<reference evidence="2 3" key="1">
    <citation type="submission" date="2017-06" db="EMBL/GenBank/DDBJ databases">
        <title>Azoarcus sp. TSNA42 complete genome sequence.</title>
        <authorList>
            <person name="Woo J.-H."/>
            <person name="Kim H.-S."/>
        </authorList>
    </citation>
    <scope>NUCLEOTIDE SEQUENCE [LARGE SCALE GENOMIC DNA]</scope>
    <source>
        <strain evidence="2 3">TSNA42</strain>
    </source>
</reference>
<name>A0A2U8GZ25_9RHOO</name>
<evidence type="ECO:0000259" key="1">
    <source>
        <dbReference type="PROSITE" id="PS50035"/>
    </source>
</evidence>
<dbReference type="GO" id="GO:0030572">
    <property type="term" value="F:phosphatidyltransferase activity"/>
    <property type="evidence" value="ECO:0007669"/>
    <property type="project" value="UniProtKB-ARBA"/>
</dbReference>
<feature type="domain" description="PLD phosphodiesterase" evidence="1">
    <location>
        <begin position="613"/>
        <end position="639"/>
    </location>
</feature>
<dbReference type="SMART" id="SM00155">
    <property type="entry name" value="PLDc"/>
    <property type="match status" value="2"/>
</dbReference>
<accession>A0A2U8GZ25</accession>
<proteinExistence type="predicted"/>
<protein>
    <recommendedName>
        <fullName evidence="1">PLD phosphodiesterase domain-containing protein</fullName>
    </recommendedName>
</protein>
<dbReference type="SUPFAM" id="SSF56024">
    <property type="entry name" value="Phospholipase D/nuclease"/>
    <property type="match status" value="2"/>
</dbReference>
<dbReference type="PANTHER" id="PTHR21248">
    <property type="entry name" value="CARDIOLIPIN SYNTHASE"/>
    <property type="match status" value="1"/>
</dbReference>
<feature type="domain" description="PLD phosphodiesterase" evidence="1">
    <location>
        <begin position="321"/>
        <end position="348"/>
    </location>
</feature>
<sequence>MTRAVSGQQTCFEQMRREISMKRHLLVLLTVPAVLMAGCASNSLMQQPALDAALTQNASAGPLALAEGSVMMNNDAAFAAKLRLISAARESLDLAYYIFSDDHTSSLLSQALIDAAERGVRVRLLVDYFSGYKDLDRFSWLEQQGGGNIEVRFYNRPTLEIIKDAAFLTLSCADVGASGSACDDEKVRVVNSHFEPDALNGQGFSNRSFAGSGLFLSGLYGKHAQLLAYAVTRGQGIDTETLAAGAPAADDKRTEQLKALGKLYFKARYMGGVESTVAKLKLAYVRTVFADQVNPVFDTVNSYLPLARQNNAQAQKDWDYLTEFLHHKFLLADRSSLLLGGRNVEDSYHMEPGPLSDKYTFMDTDVRLKLEGQDATLAGTFDRLWQLRSMVASIGEVRQHAPNDLLANFDAVQAAQDACNGGKDSACVDRELDKRFVPLASRMQAVDASHRQHILRYANEYRVADAPPPLRIDDGASIHYLENLPVTQGQRSYGVRHNREVATNKHIQALWRAALQSVCAAGTTPREVVFHNAYLFMPANLLQDVGAMLDGTRPCPGVSLSLITNSLATTDLNVVNLLAVWQLKALADHLQETGTAANAASLRYLEYQPVDNSRRSLHSKVMLFDRDVFIGSANADVRSLMMDSNNGVMIRNAPDFVQAYRDRLQALLARPGFIADQTALIGRDKAELSVEMNALVDQLLARYAGDDRLSAEQQADLKLQVQDTTQKVYTLSREILRGNAKAADEFNALFKAI</sequence>
<dbReference type="PANTHER" id="PTHR21248:SF12">
    <property type="entry name" value="CARDIOLIPIN SYNTHASE C"/>
    <property type="match status" value="1"/>
</dbReference>
<evidence type="ECO:0000313" key="2">
    <source>
        <dbReference type="EMBL" id="AWI78969.1"/>
    </source>
</evidence>